<keyword evidence="2" id="KW-0201">Cytochrome c-type biogenesis</keyword>
<dbReference type="InterPro" id="IPR013766">
    <property type="entry name" value="Thioredoxin_domain"/>
</dbReference>
<feature type="compositionally biased region" description="Low complexity" evidence="6">
    <location>
        <begin position="12"/>
        <end position="21"/>
    </location>
</feature>
<dbReference type="EMBL" id="JBDXMX010000003">
    <property type="protein sequence ID" value="MEO9247479.1"/>
    <property type="molecule type" value="Genomic_DNA"/>
</dbReference>
<accession>A0ABV0IIK0</accession>
<feature type="region of interest" description="Disordered" evidence="6">
    <location>
        <begin position="1"/>
        <end position="21"/>
    </location>
</feature>
<evidence type="ECO:0000256" key="5">
    <source>
        <dbReference type="ARBA" id="ARBA00023284"/>
    </source>
</evidence>
<evidence type="ECO:0000256" key="3">
    <source>
        <dbReference type="ARBA" id="ARBA00022968"/>
    </source>
</evidence>
<evidence type="ECO:0000256" key="2">
    <source>
        <dbReference type="ARBA" id="ARBA00022748"/>
    </source>
</evidence>
<protein>
    <submittedName>
        <fullName evidence="8">TlpA disulfide reductase family protein</fullName>
    </submittedName>
</protein>
<proteinExistence type="predicted"/>
<evidence type="ECO:0000256" key="6">
    <source>
        <dbReference type="SAM" id="MobiDB-lite"/>
    </source>
</evidence>
<dbReference type="InterPro" id="IPR006311">
    <property type="entry name" value="TAT_signal"/>
</dbReference>
<dbReference type="CDD" id="cd02966">
    <property type="entry name" value="TlpA_like_family"/>
    <property type="match status" value="1"/>
</dbReference>
<feature type="domain" description="Thioredoxin" evidence="7">
    <location>
        <begin position="74"/>
        <end position="218"/>
    </location>
</feature>
<dbReference type="PROSITE" id="PS51318">
    <property type="entry name" value="TAT"/>
    <property type="match status" value="1"/>
</dbReference>
<dbReference type="InterPro" id="IPR036249">
    <property type="entry name" value="Thioredoxin-like_sf"/>
</dbReference>
<sequence length="225" mass="23364">MTVPQHPRKTHGAAAAAGAASGARPSRRHVLAGLAGLAALPLLAACSSEDPLAAQAGNADGKNYIAGDGSVLEIAAEDRGEPVRFTSTAFSGEEVDSADWTGSPVVLNFWYAACAPCRVEAPDLQSLHEEWEPEGVRFVGVNVRDTAGTAEAFERNFGITYPSLEDRGGEVLLAMTDFVPPQAVPTTIVLDRQGRVSARILGVAERSTLSSLIATVADEPAGGQA</sequence>
<evidence type="ECO:0000256" key="4">
    <source>
        <dbReference type="ARBA" id="ARBA00023157"/>
    </source>
</evidence>
<organism evidence="8 9">
    <name type="scientific">Citricoccus nitrophenolicus</name>
    <dbReference type="NCBI Taxonomy" id="863575"/>
    <lineage>
        <taxon>Bacteria</taxon>
        <taxon>Bacillati</taxon>
        <taxon>Actinomycetota</taxon>
        <taxon>Actinomycetes</taxon>
        <taxon>Micrococcales</taxon>
        <taxon>Micrococcaceae</taxon>
        <taxon>Citricoccus</taxon>
    </lineage>
</organism>
<evidence type="ECO:0000259" key="7">
    <source>
        <dbReference type="PROSITE" id="PS51352"/>
    </source>
</evidence>
<keyword evidence="5" id="KW-0676">Redox-active center</keyword>
<comment type="caution">
    <text evidence="8">The sequence shown here is derived from an EMBL/GenBank/DDBJ whole genome shotgun (WGS) entry which is preliminary data.</text>
</comment>
<dbReference type="SUPFAM" id="SSF52833">
    <property type="entry name" value="Thioredoxin-like"/>
    <property type="match status" value="1"/>
</dbReference>
<keyword evidence="4" id="KW-1015">Disulfide bond</keyword>
<gene>
    <name evidence="8" type="ORF">ABDK96_07290</name>
</gene>
<dbReference type="Pfam" id="PF00578">
    <property type="entry name" value="AhpC-TSA"/>
    <property type="match status" value="1"/>
</dbReference>
<keyword evidence="9" id="KW-1185">Reference proteome</keyword>
<evidence type="ECO:0000313" key="8">
    <source>
        <dbReference type="EMBL" id="MEO9247479.1"/>
    </source>
</evidence>
<dbReference type="PANTHER" id="PTHR42852">
    <property type="entry name" value="THIOL:DISULFIDE INTERCHANGE PROTEIN DSBE"/>
    <property type="match status" value="1"/>
</dbReference>
<dbReference type="InterPro" id="IPR050553">
    <property type="entry name" value="Thioredoxin_ResA/DsbE_sf"/>
</dbReference>
<keyword evidence="3" id="KW-0812">Transmembrane</keyword>
<dbReference type="PANTHER" id="PTHR42852:SF6">
    <property type="entry name" value="THIOL:DISULFIDE INTERCHANGE PROTEIN DSBE"/>
    <property type="match status" value="1"/>
</dbReference>
<dbReference type="Gene3D" id="3.40.30.10">
    <property type="entry name" value="Glutaredoxin"/>
    <property type="match status" value="1"/>
</dbReference>
<comment type="subcellular location">
    <subcellularLocation>
        <location evidence="1">Cell envelope</location>
    </subcellularLocation>
</comment>
<name>A0ABV0IIK0_9MICC</name>
<reference evidence="8 9" key="1">
    <citation type="submission" date="2024-05" db="EMBL/GenBank/DDBJ databases">
        <authorList>
            <person name="Yi C."/>
        </authorList>
    </citation>
    <scope>NUCLEOTIDE SEQUENCE [LARGE SCALE GENOMIC DNA]</scope>
    <source>
        <strain evidence="8 9">XS13</strain>
    </source>
</reference>
<dbReference type="Proteomes" id="UP001484097">
    <property type="component" value="Unassembled WGS sequence"/>
</dbReference>
<evidence type="ECO:0000256" key="1">
    <source>
        <dbReference type="ARBA" id="ARBA00004196"/>
    </source>
</evidence>
<dbReference type="InterPro" id="IPR000866">
    <property type="entry name" value="AhpC/TSA"/>
</dbReference>
<keyword evidence="3" id="KW-0735">Signal-anchor</keyword>
<feature type="compositionally biased region" description="Basic residues" evidence="6">
    <location>
        <begin position="1"/>
        <end position="11"/>
    </location>
</feature>
<dbReference type="PROSITE" id="PS51352">
    <property type="entry name" value="THIOREDOXIN_2"/>
    <property type="match status" value="1"/>
</dbReference>
<evidence type="ECO:0000313" key="9">
    <source>
        <dbReference type="Proteomes" id="UP001484097"/>
    </source>
</evidence>